<gene>
    <name evidence="5" type="ORF">BCZ21_02485</name>
    <name evidence="4" type="ORF">CD20_01270</name>
    <name evidence="9" type="ORF">D4271_07900</name>
    <name evidence="6" type="ORF">D4C60_09165</name>
    <name evidence="7" type="ORF">D4D89_09105</name>
    <name evidence="8" type="ORF">D4U23_10220</name>
    <name evidence="10" type="ORF">D5M70_08035</name>
    <name evidence="3" type="ORF">E0I39_09170</name>
    <name evidence="11" type="ORF">FA835_08050</name>
    <name evidence="16" type="ORF">FJL26_08780</name>
    <name evidence="17" type="ORF">FJU19_09010</name>
    <name evidence="13" type="ORF">FLQ97_10120</name>
    <name evidence="12" type="ORF">FLR03_01865</name>
    <name evidence="14" type="ORF">FNX40_03365</name>
    <name evidence="15" type="ORF">FPL45_11180</name>
    <name evidence="18" type="ORF">GYP27_07455</name>
</gene>
<dbReference type="Proteomes" id="UP000352246">
    <property type="component" value="Unassembled WGS sequence"/>
</dbReference>
<evidence type="ECO:0000313" key="28">
    <source>
        <dbReference type="Proteomes" id="UP000517258"/>
    </source>
</evidence>
<dbReference type="Proteomes" id="UP000840569">
    <property type="component" value="Unassembled WGS sequence"/>
</dbReference>
<reference evidence="20 22" key="4">
    <citation type="submission" date="2019-07" db="EMBL/GenBank/DDBJ databases">
        <authorList>
            <consortium name="GenomeTrakr: Next Generation Sequencing Network for Food Pathogen Tracability"/>
        </authorList>
    </citation>
    <scope>NUCLEOTIDE SEQUENCE [LARGE SCALE GENOMIC DNA]</scope>
    <source>
        <strain evidence="12 26">FDA00014336</strain>
        <strain evidence="14 22">FDA00014370</strain>
        <strain evidence="13 23">FDA00014392</strain>
        <strain evidence="15 20">FDA00014472</strain>
        <strain evidence="5 19">FLAG-54356</strain>
        <strain evidence="4 21">NYAG13B12507-5</strain>
    </source>
</reference>
<dbReference type="Proteomes" id="UP000337746">
    <property type="component" value="Unassembled WGS sequence"/>
</dbReference>
<dbReference type="EMBL" id="AABAWE010000001">
    <property type="protein sequence ID" value="EAG2086110.1"/>
    <property type="molecule type" value="Genomic_DNA"/>
</dbReference>
<protein>
    <submittedName>
        <fullName evidence="16">DUF2786 domain-containing protein</fullName>
    </submittedName>
</protein>
<dbReference type="Proteomes" id="UP000410967">
    <property type="component" value="Unassembled WGS sequence"/>
</dbReference>
<dbReference type="InterPro" id="IPR024498">
    <property type="entry name" value="DUF2786"/>
</dbReference>
<dbReference type="EMBL" id="AAAIJX010000005">
    <property type="protein sequence ID" value="EAC4483060.1"/>
    <property type="molecule type" value="Genomic_DNA"/>
</dbReference>
<evidence type="ECO:0000313" key="10">
    <source>
        <dbReference type="EMBL" id="EAH3127252.1"/>
    </source>
</evidence>
<evidence type="ECO:0000313" key="31">
    <source>
        <dbReference type="Proteomes" id="UP000548826"/>
    </source>
</evidence>
<evidence type="ECO:0000313" key="20">
    <source>
        <dbReference type="Proteomes" id="UP000352246"/>
    </source>
</evidence>
<dbReference type="EMBL" id="AAHZFN010000002">
    <property type="protein sequence ID" value="ECB9472419.1"/>
    <property type="molecule type" value="Genomic_DNA"/>
</dbReference>
<evidence type="ECO:0000313" key="8">
    <source>
        <dbReference type="EMBL" id="EAH0252764.1"/>
    </source>
</evidence>
<reference evidence="18" key="1">
    <citation type="journal article" date="2018" name="Genome Biol.">
        <title>SKESA: strategic k-mer extension for scrupulous assemblies.</title>
        <authorList>
            <person name="Souvorov A."/>
            <person name="Agarwala R."/>
            <person name="Lipman D.J."/>
        </authorList>
    </citation>
    <scope>NUCLEOTIDE SEQUENCE [LARGE SCALE GENOMIC DNA]</scope>
    <source>
        <strain evidence="18">CFIAFB20140010</strain>
    </source>
</reference>
<dbReference type="EMBL" id="AABEVT010000005">
    <property type="protein sequence ID" value="EAH0252764.1"/>
    <property type="molecule type" value="Genomic_DNA"/>
</dbReference>
<dbReference type="AlphaFoldDB" id="A0A5L9GSK7"/>
<evidence type="ECO:0000313" key="4">
    <source>
        <dbReference type="EMBL" id="EAD8144693.1"/>
    </source>
</evidence>
<evidence type="ECO:0000313" key="16">
    <source>
        <dbReference type="EMBL" id="ECK9838424.1"/>
    </source>
</evidence>
<dbReference type="Pfam" id="PF10979">
    <property type="entry name" value="DUF2786"/>
    <property type="match status" value="1"/>
</dbReference>
<dbReference type="Proteomes" id="UP000371553">
    <property type="component" value="Unassembled WGS sequence"/>
</dbReference>
<dbReference type="Proteomes" id="UP000413786">
    <property type="component" value="Unassembled WGS sequence"/>
</dbReference>
<evidence type="ECO:0000313" key="29">
    <source>
        <dbReference type="Proteomes" id="UP000525068"/>
    </source>
</evidence>
<dbReference type="EMBL" id="AACKDQ010000015">
    <property type="protein sequence ID" value="EAK9317049.1"/>
    <property type="molecule type" value="Genomic_DNA"/>
</dbReference>
<evidence type="ECO:0000313" key="24">
    <source>
        <dbReference type="Proteomes" id="UP000410967"/>
    </source>
</evidence>
<evidence type="ECO:0000313" key="22">
    <source>
        <dbReference type="Proteomes" id="UP000389283"/>
    </source>
</evidence>
<evidence type="ECO:0000313" key="17">
    <source>
        <dbReference type="EMBL" id="ECL0131233.1"/>
    </source>
</evidence>
<dbReference type="Proteomes" id="UP000525068">
    <property type="component" value="Unassembled WGS sequence"/>
</dbReference>
<evidence type="ECO:0000313" key="25">
    <source>
        <dbReference type="Proteomes" id="UP000413786"/>
    </source>
</evidence>
<dbReference type="EMBL" id="AAJEKY010000005">
    <property type="protein sequence ID" value="ECL0131233.1"/>
    <property type="molecule type" value="Genomic_DNA"/>
</dbReference>
<dbReference type="EMBL" id="AABEQV010000005">
    <property type="protein sequence ID" value="EAG9857161.1"/>
    <property type="molecule type" value="Genomic_DNA"/>
</dbReference>
<evidence type="ECO:0000313" key="13">
    <source>
        <dbReference type="EMBL" id="ECB9514093.1"/>
    </source>
</evidence>
<dbReference type="Proteomes" id="UP000517258">
    <property type="component" value="Unassembled WGS sequence"/>
</dbReference>
<evidence type="ECO:0000313" key="3">
    <source>
        <dbReference type="EMBL" id="EAC4483060.1"/>
    </source>
</evidence>
<feature type="domain" description="DUF2786" evidence="1">
    <location>
        <begin position="5"/>
        <end position="42"/>
    </location>
</feature>
<reference evidence="18" key="5">
    <citation type="submission" date="2020-01" db="EMBL/GenBank/DDBJ databases">
        <authorList>
            <consortium name="NCBI Pathogen Detection Project"/>
        </authorList>
    </citation>
    <scope>NUCLEOTIDE SEQUENCE</scope>
    <source>
        <strain evidence="18">CFIAFB20140010</strain>
    </source>
</reference>
<dbReference type="EMBL" id="AABGFX010000005">
    <property type="protein sequence ID" value="EAH3127252.1"/>
    <property type="molecule type" value="Genomic_DNA"/>
</dbReference>
<dbReference type="EMBL" id="AAISWI010000011">
    <property type="protein sequence ID" value="ECH7211892.1"/>
    <property type="molecule type" value="Genomic_DNA"/>
</dbReference>
<dbReference type="Proteomes" id="UP000398321">
    <property type="component" value="Unassembled WGS sequence"/>
</dbReference>
<evidence type="ECO:0000313" key="18">
    <source>
        <dbReference type="EMBL" id="HAB7721809.1"/>
    </source>
</evidence>
<organism evidence="16">
    <name type="scientific">Listeria monocytogenes</name>
    <dbReference type="NCBI Taxonomy" id="1639"/>
    <lineage>
        <taxon>Bacteria</taxon>
        <taxon>Bacillati</taxon>
        <taxon>Bacillota</taxon>
        <taxon>Bacilli</taxon>
        <taxon>Bacillales</taxon>
        <taxon>Listeriaceae</taxon>
        <taxon>Listeria</taxon>
    </lineage>
</organism>
<dbReference type="Proteomes" id="UP000423131">
    <property type="component" value="Unassembled WGS sequence"/>
</dbReference>
<evidence type="ECO:0000313" key="21">
    <source>
        <dbReference type="Proteomes" id="UP000371553"/>
    </source>
</evidence>
<evidence type="ECO:0000313" key="30">
    <source>
        <dbReference type="Proteomes" id="UP000529135"/>
    </source>
</evidence>
<dbReference type="Pfam" id="PF23771">
    <property type="entry name" value="DUF7168"/>
    <property type="match status" value="1"/>
</dbReference>
<sequence>MDNEKIIRKVKRLLALARENKNDEEGQTAFMFAQRLMLENNIKESELSDDEAAMELIAENNVTIFKKLFWWERSLAGIIANNFRVKSYYRGKKVGSAKKSAIVFYGLEKDLELAKEMYLLAYEAVVFHSKAYVNDHYKQTNEKRERYFTEQLKTSYIRGFLDGMDAKFREQISILRNEFEVLILMPQKVEDEFKKYSEGFGTYDLNIPEIESLHACAAGFEQGNSIDFTKSTISENVGG</sequence>
<dbReference type="EMBL" id="DAAHYZ010000004">
    <property type="protein sequence ID" value="HAB7721809.1"/>
    <property type="molecule type" value="Genomic_DNA"/>
</dbReference>
<evidence type="ECO:0000313" key="5">
    <source>
        <dbReference type="EMBL" id="EAG2086110.1"/>
    </source>
</evidence>
<dbReference type="Proteomes" id="UP000548826">
    <property type="component" value="Unassembled WGS sequence"/>
</dbReference>
<evidence type="ECO:0000313" key="14">
    <source>
        <dbReference type="EMBL" id="ECC1555841.1"/>
    </source>
</evidence>
<reference evidence="16 27" key="3">
    <citation type="submission" date="2019-06" db="EMBL/GenBank/DDBJ databases">
        <authorList>
            <person name="Ashton P.M."/>
            <person name="Dallman T."/>
            <person name="Nair S."/>
            <person name="De Pinna E."/>
            <person name="Peters T."/>
            <person name="Grant K."/>
        </authorList>
    </citation>
    <scope>NUCLEOTIDE SEQUENCE</scope>
    <source>
        <strain evidence="8 32">406731</strain>
        <strain evidence="6 31">429821</strain>
        <strain evidence="9 29">562417</strain>
        <strain evidence="10 30">562428</strain>
        <strain evidence="7 28">563356</strain>
        <strain evidence="3 25">688377</strain>
        <strain evidence="16">758776</strain>
        <strain evidence="17 27">760311</strain>
    </source>
</reference>
<evidence type="ECO:0000259" key="1">
    <source>
        <dbReference type="Pfam" id="PF10979"/>
    </source>
</evidence>
<evidence type="ECO:0000313" key="6">
    <source>
        <dbReference type="EMBL" id="EAG9857161.1"/>
    </source>
</evidence>
<proteinExistence type="predicted"/>
<accession>A0A5L9GSK7</accession>
<dbReference type="Proteomes" id="UP000478945">
    <property type="component" value="Unassembled WGS sequence"/>
</dbReference>
<dbReference type="EMBL" id="AAAPCR010000001">
    <property type="protein sequence ID" value="EAD8144693.1"/>
    <property type="molecule type" value="Genomic_DNA"/>
</dbReference>
<comment type="caution">
    <text evidence="16">The sequence shown here is derived from an EMBL/GenBank/DDBJ whole genome shotgun (WGS) entry which is preliminary data.</text>
</comment>
<name>A0A5L9GSK7_LISMN</name>
<dbReference type="RefSeq" id="WP_023552251.1">
    <property type="nucleotide sequence ID" value="NC_021823.1"/>
</dbReference>
<evidence type="ECO:0000313" key="32">
    <source>
        <dbReference type="Proteomes" id="UP000566597"/>
    </source>
</evidence>
<evidence type="ECO:0000313" key="7">
    <source>
        <dbReference type="EMBL" id="EAH0218473.1"/>
    </source>
</evidence>
<evidence type="ECO:0000313" key="11">
    <source>
        <dbReference type="EMBL" id="EAK9317049.1"/>
    </source>
</evidence>
<evidence type="ECO:0000313" key="27">
    <source>
        <dbReference type="Proteomes" id="UP000478945"/>
    </source>
</evidence>
<dbReference type="EMBL" id="AAJEGI010000005">
    <property type="protein sequence ID" value="ECK9838424.1"/>
    <property type="molecule type" value="Genomic_DNA"/>
</dbReference>
<evidence type="ECO:0000313" key="26">
    <source>
        <dbReference type="Proteomes" id="UP000423131"/>
    </source>
</evidence>
<dbReference type="Proteomes" id="UP000529135">
    <property type="component" value="Unassembled WGS sequence"/>
</dbReference>
<evidence type="ECO:0000313" key="12">
    <source>
        <dbReference type="EMBL" id="ECB9472419.1"/>
    </source>
</evidence>
<feature type="domain" description="DUF7168" evidence="2">
    <location>
        <begin position="62"/>
        <end position="193"/>
    </location>
</feature>
<evidence type="ECO:0000313" key="15">
    <source>
        <dbReference type="EMBL" id="ECH7211892.1"/>
    </source>
</evidence>
<dbReference type="Proteomes" id="UP000389283">
    <property type="component" value="Unassembled WGS sequence"/>
</dbReference>
<dbReference type="EMBL" id="AABEVI010000005">
    <property type="protein sequence ID" value="EAH0218473.1"/>
    <property type="molecule type" value="Genomic_DNA"/>
</dbReference>
<dbReference type="EMBL" id="AAIAJJ010000002">
    <property type="protein sequence ID" value="ECC1555841.1"/>
    <property type="molecule type" value="Genomic_DNA"/>
</dbReference>
<reference evidence="11 24" key="2">
    <citation type="submission" date="2019-04" db="EMBL/GenBank/DDBJ databases">
        <authorList>
            <consortium name="GenomeTrakr network: Whole genome sequencing for foodborne pathogen traceback"/>
        </authorList>
    </citation>
    <scope>NUCLEOTIDE SEQUENCE [LARGE SCALE GENOMIC DNA]</scope>
    <source>
        <strain evidence="11 24">PHLUSALM00088</strain>
    </source>
</reference>
<evidence type="ECO:0000313" key="19">
    <source>
        <dbReference type="Proteomes" id="UP000337746"/>
    </source>
</evidence>
<dbReference type="Proteomes" id="UP000566597">
    <property type="component" value="Unassembled WGS sequence"/>
</dbReference>
<evidence type="ECO:0000313" key="23">
    <source>
        <dbReference type="Proteomes" id="UP000398321"/>
    </source>
</evidence>
<dbReference type="EMBL" id="AABFMV010000005">
    <property type="protein sequence ID" value="EAH1615328.1"/>
    <property type="molecule type" value="Genomic_DNA"/>
</dbReference>
<evidence type="ECO:0000313" key="9">
    <source>
        <dbReference type="EMBL" id="EAH1615328.1"/>
    </source>
</evidence>
<dbReference type="InterPro" id="IPR055592">
    <property type="entry name" value="DUF7168"/>
</dbReference>
<dbReference type="EMBL" id="AAHZFY010000022">
    <property type="protein sequence ID" value="ECB9514093.1"/>
    <property type="molecule type" value="Genomic_DNA"/>
</dbReference>
<evidence type="ECO:0000259" key="2">
    <source>
        <dbReference type="Pfam" id="PF23771"/>
    </source>
</evidence>